<evidence type="ECO:0000256" key="1">
    <source>
        <dbReference type="SAM" id="MobiDB-lite"/>
    </source>
</evidence>
<dbReference type="EMBL" id="OB666855">
    <property type="protein sequence ID" value="CAD7233739.1"/>
    <property type="molecule type" value="Genomic_DNA"/>
</dbReference>
<organism evidence="2">
    <name type="scientific">Cyprideis torosa</name>
    <dbReference type="NCBI Taxonomy" id="163714"/>
    <lineage>
        <taxon>Eukaryota</taxon>
        <taxon>Metazoa</taxon>
        <taxon>Ecdysozoa</taxon>
        <taxon>Arthropoda</taxon>
        <taxon>Crustacea</taxon>
        <taxon>Oligostraca</taxon>
        <taxon>Ostracoda</taxon>
        <taxon>Podocopa</taxon>
        <taxon>Podocopida</taxon>
        <taxon>Cytherocopina</taxon>
        <taxon>Cytheroidea</taxon>
        <taxon>Cytherideidae</taxon>
        <taxon>Cyprideis</taxon>
    </lineage>
</organism>
<feature type="compositionally biased region" description="Polar residues" evidence="1">
    <location>
        <begin position="154"/>
        <end position="165"/>
    </location>
</feature>
<dbReference type="AlphaFoldDB" id="A0A7R8ZRI6"/>
<name>A0A7R8ZRI6_9CRUS</name>
<gene>
    <name evidence="2" type="ORF">CTOB1V02_LOCUS11558</name>
</gene>
<reference evidence="2" key="1">
    <citation type="submission" date="2020-11" db="EMBL/GenBank/DDBJ databases">
        <authorList>
            <person name="Tran Van P."/>
        </authorList>
    </citation>
    <scope>NUCLEOTIDE SEQUENCE</scope>
</reference>
<feature type="region of interest" description="Disordered" evidence="1">
    <location>
        <begin position="110"/>
        <end position="228"/>
    </location>
</feature>
<protein>
    <submittedName>
        <fullName evidence="2">Uncharacterized protein</fullName>
    </submittedName>
</protein>
<sequence>MDVCVAPELSYSCILGADGLKGLQVVLDFSQKERAKCRGVVVGFVNAQEVDFGEAKGDRRRLEELLEECTDLLDPQLSIRAPTRSSSQDDAISVTVEDVMEDFRSILRTQQQQLDLQEGSQMPPRSASRESRNHGLNHRSPSPRVKNGHVSPEKSISNGPSKARTSSSSSSSSGFMNHDNRRTPKAGSRNRQHSSQRRLLLRTSFPLPIAPRTINRHRTTKRATPNPR</sequence>
<accession>A0A7R8ZRI6</accession>
<feature type="compositionally biased region" description="Basic residues" evidence="1">
    <location>
        <begin position="188"/>
        <end position="200"/>
    </location>
</feature>
<evidence type="ECO:0000313" key="2">
    <source>
        <dbReference type="EMBL" id="CAD7233739.1"/>
    </source>
</evidence>
<proteinExistence type="predicted"/>